<feature type="region of interest" description="Disordered" evidence="1">
    <location>
        <begin position="45"/>
        <end position="97"/>
    </location>
</feature>
<feature type="compositionally biased region" description="Acidic residues" evidence="1">
    <location>
        <begin position="84"/>
        <end position="93"/>
    </location>
</feature>
<feature type="compositionally biased region" description="Low complexity" evidence="1">
    <location>
        <begin position="55"/>
        <end position="64"/>
    </location>
</feature>
<name>A0ABP9FSU5_9MICC</name>
<organism evidence="2 3">
    <name type="scientific">Nesterenkonia rhizosphaerae</name>
    <dbReference type="NCBI Taxonomy" id="1348272"/>
    <lineage>
        <taxon>Bacteria</taxon>
        <taxon>Bacillati</taxon>
        <taxon>Actinomycetota</taxon>
        <taxon>Actinomycetes</taxon>
        <taxon>Micrococcales</taxon>
        <taxon>Micrococcaceae</taxon>
        <taxon>Nesterenkonia</taxon>
    </lineage>
</organism>
<keyword evidence="3" id="KW-1185">Reference proteome</keyword>
<reference evidence="3" key="1">
    <citation type="journal article" date="2019" name="Int. J. Syst. Evol. Microbiol.">
        <title>The Global Catalogue of Microorganisms (GCM) 10K type strain sequencing project: providing services to taxonomists for standard genome sequencing and annotation.</title>
        <authorList>
            <consortium name="The Broad Institute Genomics Platform"/>
            <consortium name="The Broad Institute Genome Sequencing Center for Infectious Disease"/>
            <person name="Wu L."/>
            <person name="Ma J."/>
        </authorList>
    </citation>
    <scope>NUCLEOTIDE SEQUENCE [LARGE SCALE GENOMIC DNA]</scope>
    <source>
        <strain evidence="3">JCM 19129</strain>
    </source>
</reference>
<accession>A0ABP9FSU5</accession>
<dbReference type="RefSeq" id="WP_345476861.1">
    <property type="nucleotide sequence ID" value="NZ_BAABLW010000005.1"/>
</dbReference>
<evidence type="ECO:0000313" key="2">
    <source>
        <dbReference type="EMBL" id="GAA4915971.1"/>
    </source>
</evidence>
<dbReference type="Proteomes" id="UP001500368">
    <property type="component" value="Unassembled WGS sequence"/>
</dbReference>
<gene>
    <name evidence="2" type="ORF">GCM10025790_08790</name>
</gene>
<dbReference type="EMBL" id="BAABLW010000005">
    <property type="protein sequence ID" value="GAA4915971.1"/>
    <property type="molecule type" value="Genomic_DNA"/>
</dbReference>
<evidence type="ECO:0000256" key="1">
    <source>
        <dbReference type="SAM" id="MobiDB-lite"/>
    </source>
</evidence>
<protein>
    <submittedName>
        <fullName evidence="2">Uncharacterized protein</fullName>
    </submittedName>
</protein>
<sequence>MAENAETPKAPAGNAATNIWADYAKALGATDEDLAGLGRDEIKEFVANLQPGDPAGAEAGAEQQATHEGATAESTGDTAPAGDTDTETPEDGEQLSRAERLANIAAGVQAAKPVNAATPEPQAPKVKQTGEVIDSGTGDAQGIVLVDLFQFTYKDGRPGWATKGQTIKGSAELVERGVRFKLLKLAE</sequence>
<evidence type="ECO:0000313" key="3">
    <source>
        <dbReference type="Proteomes" id="UP001500368"/>
    </source>
</evidence>
<proteinExistence type="predicted"/>
<comment type="caution">
    <text evidence="2">The sequence shown here is derived from an EMBL/GenBank/DDBJ whole genome shotgun (WGS) entry which is preliminary data.</text>
</comment>